<protein>
    <submittedName>
        <fullName evidence="1">Uncharacterized protein</fullName>
    </submittedName>
</protein>
<organism evidence="1 2">
    <name type="scientific">Tremella mesenterica</name>
    <name type="common">Jelly fungus</name>
    <dbReference type="NCBI Taxonomy" id="5217"/>
    <lineage>
        <taxon>Eukaryota</taxon>
        <taxon>Fungi</taxon>
        <taxon>Dikarya</taxon>
        <taxon>Basidiomycota</taxon>
        <taxon>Agaricomycotina</taxon>
        <taxon>Tremellomycetes</taxon>
        <taxon>Tremellales</taxon>
        <taxon>Tremellaceae</taxon>
        <taxon>Tremella</taxon>
    </lineage>
</organism>
<gene>
    <name evidence="1" type="ORF">M231_06926</name>
</gene>
<sequence length="211" mass="23430">MTEFMKEEGSLPWAPGSSASPFGTRDLWLEEIALTQAKRRALNVPEVEIKDFSERFMYHAEKLDVTETALSNWLNRARVPSMTSALEKNGHKLPNYCLMELYATRTGNHDFSEIAVEFCKAEMAEMACARQAKELEKTRESGNLSLPSHSVEPHGETDLMSVGTTAGSEATTDIVGDRAFENASKKGTFTDETDDGNPFNQGLCFTLAKKH</sequence>
<dbReference type="EMBL" id="SDIL01000120">
    <property type="protein sequence ID" value="RXK35832.1"/>
    <property type="molecule type" value="Genomic_DNA"/>
</dbReference>
<dbReference type="AlphaFoldDB" id="A0A4Q1BAK9"/>
<evidence type="ECO:0000313" key="2">
    <source>
        <dbReference type="Proteomes" id="UP000289152"/>
    </source>
</evidence>
<comment type="caution">
    <text evidence="1">The sequence shown here is derived from an EMBL/GenBank/DDBJ whole genome shotgun (WGS) entry which is preliminary data.</text>
</comment>
<keyword evidence="2" id="KW-1185">Reference proteome</keyword>
<proteinExistence type="predicted"/>
<dbReference type="VEuPathDB" id="FungiDB:TREMEDRAFT_64928"/>
<name>A0A4Q1BAK9_TREME</name>
<evidence type="ECO:0000313" key="1">
    <source>
        <dbReference type="EMBL" id="RXK35832.1"/>
    </source>
</evidence>
<dbReference type="Proteomes" id="UP000289152">
    <property type="component" value="Unassembled WGS sequence"/>
</dbReference>
<accession>A0A4Q1BAK9</accession>
<reference evidence="1 2" key="1">
    <citation type="submission" date="2016-06" db="EMBL/GenBank/DDBJ databases">
        <title>Evolution of pathogenesis and genome organization in the Tremellales.</title>
        <authorList>
            <person name="Cuomo C."/>
            <person name="Litvintseva A."/>
            <person name="Heitman J."/>
            <person name="Chen Y."/>
            <person name="Sun S."/>
            <person name="Springer D."/>
            <person name="Dromer F."/>
            <person name="Young S."/>
            <person name="Zeng Q."/>
            <person name="Chapman S."/>
            <person name="Gujja S."/>
            <person name="Saif S."/>
            <person name="Birren B."/>
        </authorList>
    </citation>
    <scope>NUCLEOTIDE SEQUENCE [LARGE SCALE GENOMIC DNA]</scope>
    <source>
        <strain evidence="1 2">ATCC 28783</strain>
    </source>
</reference>
<dbReference type="InParanoid" id="A0A4Q1BAK9"/>